<sequence length="68" mass="7674">MQTFLETLDLQESGHRQKTEQDCWFPSEYARLTESQPGYYCVGRLNGSRTGPITCSTRNLQATCGLTP</sequence>
<proteinExistence type="predicted"/>
<accession>A0A8X6FEV9</accession>
<dbReference type="AlphaFoldDB" id="A0A8X6FEV9"/>
<dbReference type="Proteomes" id="UP000887116">
    <property type="component" value="Unassembled WGS sequence"/>
</dbReference>
<evidence type="ECO:0000313" key="1">
    <source>
        <dbReference type="EMBL" id="GFQ78202.1"/>
    </source>
</evidence>
<gene>
    <name evidence="1" type="ORF">TNCT_608441</name>
</gene>
<organism evidence="1 2">
    <name type="scientific">Trichonephila clavata</name>
    <name type="common">Joro spider</name>
    <name type="synonym">Nephila clavata</name>
    <dbReference type="NCBI Taxonomy" id="2740835"/>
    <lineage>
        <taxon>Eukaryota</taxon>
        <taxon>Metazoa</taxon>
        <taxon>Ecdysozoa</taxon>
        <taxon>Arthropoda</taxon>
        <taxon>Chelicerata</taxon>
        <taxon>Arachnida</taxon>
        <taxon>Araneae</taxon>
        <taxon>Araneomorphae</taxon>
        <taxon>Entelegynae</taxon>
        <taxon>Araneoidea</taxon>
        <taxon>Nephilidae</taxon>
        <taxon>Trichonephila</taxon>
    </lineage>
</organism>
<keyword evidence="2" id="KW-1185">Reference proteome</keyword>
<name>A0A8X6FEV9_TRICU</name>
<reference evidence="1" key="1">
    <citation type="submission" date="2020-07" db="EMBL/GenBank/DDBJ databases">
        <title>Multicomponent nature underlies the extraordinary mechanical properties of spider dragline silk.</title>
        <authorList>
            <person name="Kono N."/>
            <person name="Nakamura H."/>
            <person name="Mori M."/>
            <person name="Yoshida Y."/>
            <person name="Ohtoshi R."/>
            <person name="Malay A.D."/>
            <person name="Moran D.A.P."/>
            <person name="Tomita M."/>
            <person name="Numata K."/>
            <person name="Arakawa K."/>
        </authorList>
    </citation>
    <scope>NUCLEOTIDE SEQUENCE</scope>
</reference>
<dbReference type="EMBL" id="BMAO01031865">
    <property type="protein sequence ID" value="GFQ78202.1"/>
    <property type="molecule type" value="Genomic_DNA"/>
</dbReference>
<protein>
    <submittedName>
        <fullName evidence="1">Uncharacterized protein</fullName>
    </submittedName>
</protein>
<evidence type="ECO:0000313" key="2">
    <source>
        <dbReference type="Proteomes" id="UP000887116"/>
    </source>
</evidence>
<comment type="caution">
    <text evidence="1">The sequence shown here is derived from an EMBL/GenBank/DDBJ whole genome shotgun (WGS) entry which is preliminary data.</text>
</comment>